<sequence>MKMLIFIAFLLSCLTCLSQQNKAITYKRDTIIINHQKLIRINKEAKFESMLTFAGDTIVKLHNYYATIEFPDINEDGYKDIRVHIVSNTPNECDNYLFDKRTKKFILVENCNLDIRLVKGSPYYYSYNRAGCADRNWESDLSKIENYKLIPIGYMHGQGCDFDLKENQKIEIYKVGNSKGEDKVLVKRLPLKKHIPRLEDMPMFIENYWRHNWRFFLK</sequence>
<evidence type="ECO:0000256" key="1">
    <source>
        <dbReference type="SAM" id="SignalP"/>
    </source>
</evidence>
<dbReference type="Proteomes" id="UP000812270">
    <property type="component" value="Unassembled WGS sequence"/>
</dbReference>
<evidence type="ECO:0000313" key="3">
    <source>
        <dbReference type="Proteomes" id="UP000812270"/>
    </source>
</evidence>
<accession>A0A9E2SE05</accession>
<protein>
    <recommendedName>
        <fullName evidence="4">VCBS repeat-containing protein</fullName>
    </recommendedName>
</protein>
<reference evidence="2" key="1">
    <citation type="submission" date="2021-06" db="EMBL/GenBank/DDBJ databases">
        <authorList>
            <person name="Huq M.A."/>
        </authorList>
    </citation>
    <scope>NUCLEOTIDE SEQUENCE</scope>
    <source>
        <strain evidence="2">MAH-26</strain>
    </source>
</reference>
<gene>
    <name evidence="2" type="ORF">KTO63_21310</name>
</gene>
<proteinExistence type="predicted"/>
<keyword evidence="3" id="KW-1185">Reference proteome</keyword>
<feature type="chain" id="PRO_5039491223" description="VCBS repeat-containing protein" evidence="1">
    <location>
        <begin position="24"/>
        <end position="218"/>
    </location>
</feature>
<keyword evidence="1" id="KW-0732">Signal</keyword>
<name>A0A9E2SE05_9BACT</name>
<dbReference type="RefSeq" id="WP_217793986.1">
    <property type="nucleotide sequence ID" value="NZ_JAHSPG010000016.1"/>
</dbReference>
<organism evidence="2 3">
    <name type="scientific">Pinibacter aurantiacus</name>
    <dbReference type="NCBI Taxonomy" id="2851599"/>
    <lineage>
        <taxon>Bacteria</taxon>
        <taxon>Pseudomonadati</taxon>
        <taxon>Bacteroidota</taxon>
        <taxon>Chitinophagia</taxon>
        <taxon>Chitinophagales</taxon>
        <taxon>Chitinophagaceae</taxon>
        <taxon>Pinibacter</taxon>
    </lineage>
</organism>
<comment type="caution">
    <text evidence="2">The sequence shown here is derived from an EMBL/GenBank/DDBJ whole genome shotgun (WGS) entry which is preliminary data.</text>
</comment>
<evidence type="ECO:0008006" key="4">
    <source>
        <dbReference type="Google" id="ProtNLM"/>
    </source>
</evidence>
<dbReference type="EMBL" id="JAHSPG010000016">
    <property type="protein sequence ID" value="MBV4359722.1"/>
    <property type="molecule type" value="Genomic_DNA"/>
</dbReference>
<evidence type="ECO:0000313" key="2">
    <source>
        <dbReference type="EMBL" id="MBV4359722.1"/>
    </source>
</evidence>
<feature type="signal peptide" evidence="1">
    <location>
        <begin position="1"/>
        <end position="23"/>
    </location>
</feature>
<dbReference type="AlphaFoldDB" id="A0A9E2SE05"/>